<proteinExistence type="predicted"/>
<gene>
    <name evidence="1" type="ORF">GTOL_12646</name>
</gene>
<protein>
    <submittedName>
        <fullName evidence="1">Uncharacterized protein</fullName>
    </submittedName>
</protein>
<dbReference type="EMBL" id="CAJQUM010000001">
    <property type="protein sequence ID" value="CAG4884763.1"/>
    <property type="molecule type" value="Genomic_DNA"/>
</dbReference>
<evidence type="ECO:0000313" key="1">
    <source>
        <dbReference type="EMBL" id="CAG4884763.1"/>
    </source>
</evidence>
<organism evidence="1 2">
    <name type="scientific">Georgfuchsia toluolica</name>
    <dbReference type="NCBI Taxonomy" id="424218"/>
    <lineage>
        <taxon>Bacteria</taxon>
        <taxon>Pseudomonadati</taxon>
        <taxon>Pseudomonadota</taxon>
        <taxon>Betaproteobacteria</taxon>
        <taxon>Nitrosomonadales</taxon>
        <taxon>Sterolibacteriaceae</taxon>
        <taxon>Georgfuchsia</taxon>
    </lineage>
</organism>
<comment type="caution">
    <text evidence="1">The sequence shown here is derived from an EMBL/GenBank/DDBJ whole genome shotgun (WGS) entry which is preliminary data.</text>
</comment>
<name>A0A916J690_9PROT</name>
<keyword evidence="2" id="KW-1185">Reference proteome</keyword>
<dbReference type="Proteomes" id="UP000742786">
    <property type="component" value="Unassembled WGS sequence"/>
</dbReference>
<dbReference type="AlphaFoldDB" id="A0A916J690"/>
<reference evidence="1" key="1">
    <citation type="submission" date="2021-04" db="EMBL/GenBank/DDBJ databases">
        <authorList>
            <person name="Hornung B."/>
        </authorList>
    </citation>
    <scope>NUCLEOTIDE SEQUENCE</scope>
    <source>
        <strain evidence="1">G5G6</strain>
    </source>
</reference>
<sequence length="41" mass="4506">MLVLPSVVSKLDFNAVVNCSHPDFGALKPSAPQPVEWDKRL</sequence>
<evidence type="ECO:0000313" key="2">
    <source>
        <dbReference type="Proteomes" id="UP000742786"/>
    </source>
</evidence>
<accession>A0A916J690</accession>